<dbReference type="AlphaFoldDB" id="A0A430FHD5"/>
<evidence type="ECO:0000313" key="2">
    <source>
        <dbReference type="Proteomes" id="UP000287533"/>
    </source>
</evidence>
<dbReference type="EMBL" id="QXGL01000005">
    <property type="protein sequence ID" value="RSX52237.1"/>
    <property type="molecule type" value="Genomic_DNA"/>
</dbReference>
<name>A0A430FHD5_9BIFI</name>
<keyword evidence="2" id="KW-1185">Reference proteome</keyword>
<comment type="caution">
    <text evidence="1">The sequence shown here is derived from an EMBL/GenBank/DDBJ whole genome shotgun (WGS) entry which is preliminary data.</text>
</comment>
<dbReference type="Proteomes" id="UP000287533">
    <property type="component" value="Unassembled WGS sequence"/>
</dbReference>
<gene>
    <name evidence="1" type="ORF">D2E25_1650</name>
</gene>
<evidence type="ECO:0000313" key="1">
    <source>
        <dbReference type="EMBL" id="RSX52237.1"/>
    </source>
</evidence>
<accession>A0A430FHD5</accession>
<proteinExistence type="predicted"/>
<protein>
    <submittedName>
        <fullName evidence="1">Uncharacterized protein</fullName>
    </submittedName>
</protein>
<organism evidence="1 2">
    <name type="scientific">Bifidobacterium goeldii</name>
    <dbReference type="NCBI Taxonomy" id="2306975"/>
    <lineage>
        <taxon>Bacteria</taxon>
        <taxon>Bacillati</taxon>
        <taxon>Actinomycetota</taxon>
        <taxon>Actinomycetes</taxon>
        <taxon>Bifidobacteriales</taxon>
        <taxon>Bifidobacteriaceae</taxon>
        <taxon>Bifidobacterium</taxon>
    </lineage>
</organism>
<dbReference type="OrthoDB" id="3232849at2"/>
<sequence length="124" mass="13921">MVSTLDHAEALRQANEPGGHITLTDLNRSNAWRSQLADNGIVEVMDRNDTAAYLLTPQALYDLVDAVRERDAEIETMSVRAMFEARKHRTDVKTGSELREAAQESLARRLTMLHEVLDDAEDGE</sequence>
<dbReference type="RefSeq" id="WP_125981742.1">
    <property type="nucleotide sequence ID" value="NZ_QXGL01000005.1"/>
</dbReference>
<reference evidence="1 2" key="1">
    <citation type="submission" date="2018-09" db="EMBL/GenBank/DDBJ databases">
        <title>Characterization of the phylogenetic diversity of five novel species belonging to the genus Bifidobacterium.</title>
        <authorList>
            <person name="Lugli G.A."/>
            <person name="Duranti S."/>
            <person name="Milani C."/>
        </authorList>
    </citation>
    <scope>NUCLEOTIDE SEQUENCE [LARGE SCALE GENOMIC DNA]</scope>
    <source>
        <strain evidence="1 2">2034B</strain>
    </source>
</reference>